<proteinExistence type="inferred from homology"/>
<dbReference type="PROSITE" id="PS00237">
    <property type="entry name" value="G_PROTEIN_RECEP_F1_1"/>
    <property type="match status" value="1"/>
</dbReference>
<evidence type="ECO:0000259" key="13">
    <source>
        <dbReference type="PROSITE" id="PS50262"/>
    </source>
</evidence>
<reference evidence="14" key="2">
    <citation type="submission" date="2025-08" db="UniProtKB">
        <authorList>
            <consortium name="Ensembl"/>
        </authorList>
    </citation>
    <scope>IDENTIFICATION</scope>
</reference>
<accession>A0A452DXA7</accession>
<dbReference type="AlphaFoldDB" id="A0A452DXA7"/>
<evidence type="ECO:0000256" key="7">
    <source>
        <dbReference type="ARBA" id="ARBA00022989"/>
    </source>
</evidence>
<feature type="transmembrane region" description="Helical" evidence="12">
    <location>
        <begin position="306"/>
        <end position="329"/>
    </location>
</feature>
<dbReference type="PANTHER" id="PTHR26450:SF170">
    <property type="entry name" value="OLFACTORY RECEPTOR 52E8"/>
    <property type="match status" value="1"/>
</dbReference>
<evidence type="ECO:0000256" key="11">
    <source>
        <dbReference type="RuleBase" id="RU000688"/>
    </source>
</evidence>
<evidence type="ECO:0000256" key="5">
    <source>
        <dbReference type="ARBA" id="ARBA00022692"/>
    </source>
</evidence>
<keyword evidence="4 12" id="KW-0716">Sensory transduction</keyword>
<dbReference type="Ensembl" id="ENSCHIT00000011832.1">
    <property type="protein sequence ID" value="ENSCHIP00000004401.1"/>
    <property type="gene ID" value="ENSCHIG00000008610.1"/>
</dbReference>
<dbReference type="GO" id="GO:0004930">
    <property type="term" value="F:G protein-coupled receptor activity"/>
    <property type="evidence" value="ECO:0007669"/>
    <property type="project" value="UniProtKB-KW"/>
</dbReference>
<dbReference type="InterPro" id="IPR050402">
    <property type="entry name" value="OR51/52/56-like"/>
</dbReference>
<dbReference type="CDD" id="cd15952">
    <property type="entry name" value="7tmA_OR52E-like"/>
    <property type="match status" value="1"/>
</dbReference>
<feature type="domain" description="G-protein coupled receptors family 1 profile" evidence="13">
    <location>
        <begin position="77"/>
        <end position="327"/>
    </location>
</feature>
<keyword evidence="11" id="KW-0675">Receptor</keyword>
<dbReference type="EMBL" id="LWLT01000015">
    <property type="status" value="NOT_ANNOTATED_CDS"/>
    <property type="molecule type" value="Genomic_DNA"/>
</dbReference>
<reference evidence="14" key="3">
    <citation type="submission" date="2025-09" db="UniProtKB">
        <authorList>
            <consortium name="Ensembl"/>
        </authorList>
    </citation>
    <scope>IDENTIFICATION</scope>
</reference>
<evidence type="ECO:0000256" key="3">
    <source>
        <dbReference type="ARBA" id="ARBA00004141"/>
    </source>
</evidence>
<dbReference type="Pfam" id="PF13853">
    <property type="entry name" value="7tm_4"/>
    <property type="match status" value="1"/>
</dbReference>
<evidence type="ECO:0000256" key="4">
    <source>
        <dbReference type="ARBA" id="ARBA00022606"/>
    </source>
</evidence>
<dbReference type="STRING" id="9925.ENSCHIP00000004401"/>
<evidence type="ECO:0000313" key="14">
    <source>
        <dbReference type="Ensembl" id="ENSCHIP00000004401.1"/>
    </source>
</evidence>
<feature type="transmembrane region" description="Helical" evidence="12">
    <location>
        <begin position="137"/>
        <end position="156"/>
    </location>
</feature>
<organism evidence="14 15">
    <name type="scientific">Capra hircus</name>
    <name type="common">Goat</name>
    <dbReference type="NCBI Taxonomy" id="9925"/>
    <lineage>
        <taxon>Eukaryota</taxon>
        <taxon>Metazoa</taxon>
        <taxon>Chordata</taxon>
        <taxon>Craniata</taxon>
        <taxon>Vertebrata</taxon>
        <taxon>Euteleostomi</taxon>
        <taxon>Mammalia</taxon>
        <taxon>Eutheria</taxon>
        <taxon>Laurasiatheria</taxon>
        <taxon>Artiodactyla</taxon>
        <taxon>Ruminantia</taxon>
        <taxon>Pecora</taxon>
        <taxon>Bovidae</taxon>
        <taxon>Caprinae</taxon>
        <taxon>Capra</taxon>
    </lineage>
</organism>
<keyword evidence="12" id="KW-1003">Cell membrane</keyword>
<dbReference type="GO" id="GO:0005886">
    <property type="term" value="C:plasma membrane"/>
    <property type="evidence" value="ECO:0007669"/>
    <property type="project" value="UniProtKB-SubCell"/>
</dbReference>
<evidence type="ECO:0000256" key="12">
    <source>
        <dbReference type="RuleBase" id="RU363047"/>
    </source>
</evidence>
<dbReference type="InterPro" id="IPR000276">
    <property type="entry name" value="GPCR_Rhodpsn"/>
</dbReference>
<keyword evidence="6 12" id="KW-0552">Olfaction</keyword>
<comment type="function">
    <text evidence="2">Putative odorant or sperm cell receptor.</text>
</comment>
<evidence type="ECO:0000256" key="2">
    <source>
        <dbReference type="ARBA" id="ARBA00003929"/>
    </source>
</evidence>
<evidence type="ECO:0000313" key="15">
    <source>
        <dbReference type="Proteomes" id="UP000291000"/>
    </source>
</evidence>
<keyword evidence="15" id="KW-1185">Reference proteome</keyword>
<evidence type="ECO:0000256" key="8">
    <source>
        <dbReference type="ARBA" id="ARBA00023040"/>
    </source>
</evidence>
<feature type="transmembrane region" description="Helical" evidence="12">
    <location>
        <begin position="61"/>
        <end position="85"/>
    </location>
</feature>
<comment type="similarity">
    <text evidence="11">Belongs to the G-protein coupled receptor 1 family.</text>
</comment>
<feature type="transmembrane region" description="Helical" evidence="12">
    <location>
        <begin position="97"/>
        <end position="125"/>
    </location>
</feature>
<sequence length="354" mass="40429">MEEVSLTGSQQLFLIWTTEKLWQKRWGRITVAEKMSMPNDTQFHPSSFLLLGIPGLEDMHIWIGFPFFFVYLVALLGNTAVLFVIQTEHSLHQPMYYFLAILDSVDLGLSTATIPKMLGIFWFSLKDISFGSCLSQMFFIHFFTAMESIVLVGMAFDRYIAICKPLQYTTILTSKIIGVIAGIAILRSLCMVAPLIFLLLRLPFCGHHIIPHTYCEHMSIARLACASIKVNILFGLGDMAILLLDVLLIILSYIRILHTVFHLPSWEARFKALNTCGSHIGVILTFFTPAFFSFLTHRFGHNIPQFIHILLANLYVIVPPALNPVIYGIRTKQIRERVLRNFFFFLKKVNHQSP</sequence>
<comment type="function">
    <text evidence="1">Odorant receptor.</text>
</comment>
<keyword evidence="9 12" id="KW-0472">Membrane</keyword>
<feature type="transmembrane region" description="Helical" evidence="12">
    <location>
        <begin position="272"/>
        <end position="294"/>
    </location>
</feature>
<dbReference type="GO" id="GO:0004984">
    <property type="term" value="F:olfactory receptor activity"/>
    <property type="evidence" value="ECO:0007669"/>
    <property type="project" value="InterPro"/>
</dbReference>
<feature type="transmembrane region" description="Helical" evidence="12">
    <location>
        <begin position="176"/>
        <end position="200"/>
    </location>
</feature>
<evidence type="ECO:0000256" key="10">
    <source>
        <dbReference type="ARBA" id="ARBA00023224"/>
    </source>
</evidence>
<keyword evidence="10 11" id="KW-0807">Transducer</keyword>
<comment type="subcellular location">
    <subcellularLocation>
        <location evidence="12">Cell membrane</location>
        <topology evidence="12">Multi-pass membrane protein</topology>
    </subcellularLocation>
    <subcellularLocation>
        <location evidence="3">Membrane</location>
        <topology evidence="3">Multi-pass membrane protein</topology>
    </subcellularLocation>
</comment>
<dbReference type="OMA" id="ERMSMPN"/>
<dbReference type="PRINTS" id="PR00237">
    <property type="entry name" value="GPCRRHODOPSN"/>
</dbReference>
<dbReference type="GeneTree" id="ENSGT01150000286912"/>
<dbReference type="InterPro" id="IPR017452">
    <property type="entry name" value="GPCR_Rhodpsn_7TM"/>
</dbReference>
<keyword evidence="8 11" id="KW-0297">G-protein coupled receptor</keyword>
<evidence type="ECO:0000256" key="6">
    <source>
        <dbReference type="ARBA" id="ARBA00022725"/>
    </source>
</evidence>
<dbReference type="PANTHER" id="PTHR26450">
    <property type="entry name" value="OLFACTORY RECEPTOR 56B1-RELATED"/>
    <property type="match status" value="1"/>
</dbReference>
<keyword evidence="5 11" id="KW-0812">Transmembrane</keyword>
<evidence type="ECO:0000256" key="1">
    <source>
        <dbReference type="ARBA" id="ARBA00002936"/>
    </source>
</evidence>
<evidence type="ECO:0000256" key="9">
    <source>
        <dbReference type="ARBA" id="ARBA00023136"/>
    </source>
</evidence>
<name>A0A452DXA7_CAPHI</name>
<dbReference type="Gene3D" id="1.20.1070.10">
    <property type="entry name" value="Rhodopsin 7-helix transmembrane proteins"/>
    <property type="match status" value="1"/>
</dbReference>
<dbReference type="PROSITE" id="PS50262">
    <property type="entry name" value="G_PROTEIN_RECEP_F1_2"/>
    <property type="match status" value="1"/>
</dbReference>
<keyword evidence="7 12" id="KW-1133">Transmembrane helix</keyword>
<dbReference type="FunFam" id="1.20.1070.10:FF:000006">
    <property type="entry name" value="Olfactory receptor"/>
    <property type="match status" value="1"/>
</dbReference>
<protein>
    <recommendedName>
        <fullName evidence="12">Olfactory receptor</fullName>
    </recommendedName>
</protein>
<dbReference type="PRINTS" id="PR00245">
    <property type="entry name" value="OLFACTORYR"/>
</dbReference>
<feature type="transmembrane region" description="Helical" evidence="12">
    <location>
        <begin position="232"/>
        <end position="251"/>
    </location>
</feature>
<dbReference type="InterPro" id="IPR000725">
    <property type="entry name" value="Olfact_rcpt"/>
</dbReference>
<dbReference type="SUPFAM" id="SSF81321">
    <property type="entry name" value="Family A G protein-coupled receptor-like"/>
    <property type="match status" value="1"/>
</dbReference>
<dbReference type="Proteomes" id="UP000291000">
    <property type="component" value="Chromosome 15"/>
</dbReference>
<reference evidence="14 15" key="1">
    <citation type="submission" date="2016-04" db="EMBL/GenBank/DDBJ databases">
        <title>Polished mammalian reference genomes with single-molecule sequencing and chromosome conformation capture applied to the Capra hircus genome.</title>
        <authorList>
            <person name="Bickhart D.M."/>
            <person name="Koren S."/>
            <person name="Rosen B."/>
            <person name="Hastie A."/>
            <person name="Liachko I."/>
            <person name="Sullivan S.T."/>
            <person name="Burton J."/>
            <person name="Sayre B.L."/>
            <person name="Huson H.J."/>
            <person name="Lee J."/>
            <person name="Lam E."/>
            <person name="Kelley C.M."/>
            <person name="Hutchison J.L."/>
            <person name="Zhou Y."/>
            <person name="Sun J."/>
            <person name="Crisa A."/>
            <person name="Schwartz J.C."/>
            <person name="Hammond J.A."/>
            <person name="Schroeder S.G."/>
            <person name="Liu G.E."/>
            <person name="Dunham M."/>
            <person name="Shendure J."/>
            <person name="Sonstegard T.S."/>
            <person name="Phillippy A.M."/>
            <person name="Van Tassell C.P."/>
            <person name="Smith T.P."/>
        </authorList>
    </citation>
    <scope>NUCLEOTIDE SEQUENCE [LARGE SCALE GENOMIC DNA]</scope>
</reference>
<gene>
    <name evidence="14" type="primary">LOC102191257</name>
</gene>